<dbReference type="PANTHER" id="PTHR43081">
    <property type="entry name" value="ADENYLATE CYCLASE, TERMINAL-DIFFERENTIATION SPECIFIC-RELATED"/>
    <property type="match status" value="1"/>
</dbReference>
<dbReference type="EMBL" id="LNQR01000034">
    <property type="protein sequence ID" value="KWT90940.1"/>
    <property type="molecule type" value="Genomic_DNA"/>
</dbReference>
<dbReference type="Proteomes" id="UP000060487">
    <property type="component" value="Unassembled WGS sequence"/>
</dbReference>
<name>A0ABR5SGW7_9BACT</name>
<evidence type="ECO:0000259" key="3">
    <source>
        <dbReference type="PROSITE" id="PS50885"/>
    </source>
</evidence>
<protein>
    <submittedName>
        <fullName evidence="4">Adenylate cyclase</fullName>
        <ecNumber evidence="4">4.6.1.1</ecNumber>
    </submittedName>
</protein>
<evidence type="ECO:0000256" key="1">
    <source>
        <dbReference type="SAM" id="Phobius"/>
    </source>
</evidence>
<dbReference type="SUPFAM" id="SSF55073">
    <property type="entry name" value="Nucleotide cyclase"/>
    <property type="match status" value="1"/>
</dbReference>
<keyword evidence="1" id="KW-1133">Transmembrane helix</keyword>
<dbReference type="CDD" id="cd07302">
    <property type="entry name" value="CHD"/>
    <property type="match status" value="1"/>
</dbReference>
<accession>A0ABR5SGW7</accession>
<dbReference type="Gene3D" id="6.10.340.10">
    <property type="match status" value="1"/>
</dbReference>
<dbReference type="CDD" id="cd06225">
    <property type="entry name" value="HAMP"/>
    <property type="match status" value="1"/>
</dbReference>
<dbReference type="PANTHER" id="PTHR43081:SF1">
    <property type="entry name" value="ADENYLATE CYCLASE, TERMINAL-DIFFERENTIATION SPECIFIC"/>
    <property type="match status" value="1"/>
</dbReference>
<dbReference type="GO" id="GO:0004016">
    <property type="term" value="F:adenylate cyclase activity"/>
    <property type="evidence" value="ECO:0007669"/>
    <property type="project" value="UniProtKB-EC"/>
</dbReference>
<dbReference type="Pfam" id="PF14827">
    <property type="entry name" value="dCache_3"/>
    <property type="match status" value="1"/>
</dbReference>
<dbReference type="Pfam" id="PF00672">
    <property type="entry name" value="HAMP"/>
    <property type="match status" value="1"/>
</dbReference>
<evidence type="ECO:0000259" key="2">
    <source>
        <dbReference type="PROSITE" id="PS50125"/>
    </source>
</evidence>
<evidence type="ECO:0000313" key="5">
    <source>
        <dbReference type="Proteomes" id="UP000060487"/>
    </source>
</evidence>
<dbReference type="SMART" id="SM00044">
    <property type="entry name" value="CYCc"/>
    <property type="match status" value="1"/>
</dbReference>
<dbReference type="InterPro" id="IPR029150">
    <property type="entry name" value="dCache_3"/>
</dbReference>
<dbReference type="PROSITE" id="PS50125">
    <property type="entry name" value="GUANYLATE_CYCLASE_2"/>
    <property type="match status" value="1"/>
</dbReference>
<dbReference type="SMART" id="SM00304">
    <property type="entry name" value="HAMP"/>
    <property type="match status" value="1"/>
</dbReference>
<dbReference type="InterPro" id="IPR029787">
    <property type="entry name" value="Nucleotide_cyclase"/>
</dbReference>
<keyword evidence="1" id="KW-0472">Membrane</keyword>
<feature type="domain" description="HAMP" evidence="3">
    <location>
        <begin position="266"/>
        <end position="318"/>
    </location>
</feature>
<organism evidence="4 5">
    <name type="scientific">Candidatus Magnetominusculus xianensis</name>
    <dbReference type="NCBI Taxonomy" id="1748249"/>
    <lineage>
        <taxon>Bacteria</taxon>
        <taxon>Pseudomonadati</taxon>
        <taxon>Nitrospirota</taxon>
        <taxon>Nitrospiria</taxon>
        <taxon>Nitrospirales</taxon>
        <taxon>Nitrospiraceae</taxon>
        <taxon>Candidatus Magnetominusculus</taxon>
    </lineage>
</organism>
<feature type="transmembrane region" description="Helical" evidence="1">
    <location>
        <begin position="245"/>
        <end position="265"/>
    </location>
</feature>
<keyword evidence="5" id="KW-1185">Reference proteome</keyword>
<gene>
    <name evidence="4" type="ORF">ASN18_1024</name>
</gene>
<evidence type="ECO:0000313" key="4">
    <source>
        <dbReference type="EMBL" id="KWT90940.1"/>
    </source>
</evidence>
<dbReference type="InterPro" id="IPR050697">
    <property type="entry name" value="Adenylyl/Guanylyl_Cyclase_3/4"/>
</dbReference>
<dbReference type="EC" id="4.6.1.1" evidence="4"/>
<dbReference type="Gene3D" id="3.30.70.1230">
    <property type="entry name" value="Nucleotide cyclase"/>
    <property type="match status" value="1"/>
</dbReference>
<dbReference type="SUPFAM" id="SSF158472">
    <property type="entry name" value="HAMP domain-like"/>
    <property type="match status" value="1"/>
</dbReference>
<comment type="caution">
    <text evidence="4">The sequence shown here is derived from an EMBL/GenBank/DDBJ whole genome shotgun (WGS) entry which is preliminary data.</text>
</comment>
<keyword evidence="1" id="KW-0812">Transmembrane</keyword>
<feature type="domain" description="Guanylate cyclase" evidence="2">
    <location>
        <begin position="350"/>
        <end position="482"/>
    </location>
</feature>
<dbReference type="Pfam" id="PF00211">
    <property type="entry name" value="Guanylate_cyc"/>
    <property type="match status" value="1"/>
</dbReference>
<dbReference type="PROSITE" id="PS50885">
    <property type="entry name" value="HAMP"/>
    <property type="match status" value="1"/>
</dbReference>
<keyword evidence="4" id="KW-0456">Lyase</keyword>
<dbReference type="InterPro" id="IPR001054">
    <property type="entry name" value="A/G_cyclase"/>
</dbReference>
<sequence>MIDNAKTQIYENLTVGGRVFIELMNSRARQLAQMTHLLSMDFAFKNAVTTSDHETILSVLENLKIRINAHMVMLISLEHSVLANTMHPEIVNDTVRIPEALAEAEANGEASAIVTIDGKIYQITIVPLLAPDPVAWLCTGFIIDDDLLLELKKLILAHVTILNIKRTEPQSIIASTLSKQAAQTLLKAISKINIEAVDTLEVNDGNEKYVTAIAALQKTKGYSIVTVLQRSLNEVLKPYYRLRKILYVFFVLTLLLSILVSLRIARTVTRPVSTLVDGVREIARGIYSHRVQIGHKDEIGELAEAFNVMSTGLEEKELVADLLGKVVSAPVAHELLKKAVELGGEEREVTILFSDIRNFTTISENRPPKQILTLLNIYITEMSAIIERYGGVIDKYIGDAIMALYGAPISNPDDADRALNSALEMVGALSGLNREIEQMGFAPIDIGIGINTDIVLAGNMGSKSRLNYTVIGDGVNVASRLETLTKTEGFKSKIIVSSATLDKSSGDYLTRSLGSVAIKGKSEKITIYALDGRKSPVHKDLSVVV</sequence>
<reference evidence="4 5" key="1">
    <citation type="submission" date="2015-11" db="EMBL/GenBank/DDBJ databases">
        <authorList>
            <person name="Lin W."/>
        </authorList>
    </citation>
    <scope>NUCLEOTIDE SEQUENCE [LARGE SCALE GENOMIC DNA]</scope>
    <source>
        <strain evidence="4 5">HCH-1</strain>
    </source>
</reference>
<dbReference type="InterPro" id="IPR003660">
    <property type="entry name" value="HAMP_dom"/>
</dbReference>
<dbReference type="RefSeq" id="WP_085051673.1">
    <property type="nucleotide sequence ID" value="NZ_LNQR01000034.1"/>
</dbReference>
<proteinExistence type="predicted"/>